<evidence type="ECO:0000256" key="2">
    <source>
        <dbReference type="ARBA" id="ARBA00012636"/>
    </source>
</evidence>
<dbReference type="Pfam" id="PF01274">
    <property type="entry name" value="MS_TIM-barrel"/>
    <property type="match status" value="1"/>
</dbReference>
<evidence type="ECO:0000256" key="4">
    <source>
        <dbReference type="ARBA" id="ARBA00022532"/>
    </source>
</evidence>
<dbReference type="PANTHER" id="PTHR42902">
    <property type="entry name" value="MALATE SYNTHASE"/>
    <property type="match status" value="1"/>
</dbReference>
<dbReference type="Proteomes" id="UP001404956">
    <property type="component" value="Unassembled WGS sequence"/>
</dbReference>
<protein>
    <recommendedName>
        <fullName evidence="2">malate synthase</fullName>
        <ecNumber evidence="2">2.3.3.9</ecNumber>
    </recommendedName>
</protein>
<keyword evidence="3" id="KW-0329">Glyoxylate bypass</keyword>
<comment type="similarity">
    <text evidence="1">Belongs to the malate synthase family.</text>
</comment>
<accession>A0ABP9XG38</accession>
<evidence type="ECO:0000313" key="9">
    <source>
        <dbReference type="EMBL" id="GAA5534302.1"/>
    </source>
</evidence>
<dbReference type="SUPFAM" id="SSF51645">
    <property type="entry name" value="Malate synthase G"/>
    <property type="match status" value="1"/>
</dbReference>
<dbReference type="InterPro" id="IPR001465">
    <property type="entry name" value="Malate_synthase_TIM"/>
</dbReference>
<feature type="domain" description="Malate synthase TIM barrel" evidence="7">
    <location>
        <begin position="144"/>
        <end position="323"/>
    </location>
</feature>
<gene>
    <name evidence="9" type="primary">aceB</name>
    <name evidence="9" type="ORF">Dalu01_02710</name>
</gene>
<dbReference type="EMBL" id="BAABRV010000006">
    <property type="protein sequence ID" value="GAA5534302.1"/>
    <property type="molecule type" value="Genomic_DNA"/>
</dbReference>
<comment type="caution">
    <text evidence="9">The sequence shown here is derived from an EMBL/GenBank/DDBJ whole genome shotgun (WGS) entry which is preliminary data.</text>
</comment>
<comment type="catalytic activity">
    <reaction evidence="6">
        <text>glyoxylate + acetyl-CoA + H2O = (S)-malate + CoA + H(+)</text>
        <dbReference type="Rhea" id="RHEA:18181"/>
        <dbReference type="ChEBI" id="CHEBI:15377"/>
        <dbReference type="ChEBI" id="CHEBI:15378"/>
        <dbReference type="ChEBI" id="CHEBI:15589"/>
        <dbReference type="ChEBI" id="CHEBI:36655"/>
        <dbReference type="ChEBI" id="CHEBI:57287"/>
        <dbReference type="ChEBI" id="CHEBI:57288"/>
        <dbReference type="EC" id="2.3.3.9"/>
    </reaction>
</comment>
<evidence type="ECO:0000259" key="7">
    <source>
        <dbReference type="Pfam" id="PF01274"/>
    </source>
</evidence>
<dbReference type="InterPro" id="IPR046363">
    <property type="entry name" value="MS_N_TIM-barrel_dom"/>
</dbReference>
<dbReference type="InterPro" id="IPR011076">
    <property type="entry name" value="Malate_synth_sf"/>
</dbReference>
<dbReference type="InterPro" id="IPR048355">
    <property type="entry name" value="MS_C"/>
</dbReference>
<feature type="domain" description="Malate synthase C-terminal" evidence="8">
    <location>
        <begin position="355"/>
        <end position="425"/>
    </location>
</feature>
<evidence type="ECO:0000256" key="5">
    <source>
        <dbReference type="ARBA" id="ARBA00022679"/>
    </source>
</evidence>
<proteinExistence type="inferred from homology"/>
<dbReference type="Pfam" id="PF20659">
    <property type="entry name" value="MS_C"/>
    <property type="match status" value="1"/>
</dbReference>
<keyword evidence="10" id="KW-1185">Reference proteome</keyword>
<evidence type="ECO:0000256" key="6">
    <source>
        <dbReference type="ARBA" id="ARBA00047918"/>
    </source>
</evidence>
<reference evidence="9 10" key="1">
    <citation type="submission" date="2024-02" db="EMBL/GenBank/DDBJ databases">
        <title>Deinococcus aluminii NBRC 112889.</title>
        <authorList>
            <person name="Ichikawa N."/>
            <person name="Katano-Makiyama Y."/>
            <person name="Hidaka K."/>
        </authorList>
    </citation>
    <scope>NUCLEOTIDE SEQUENCE [LARGE SCALE GENOMIC DNA]</scope>
    <source>
        <strain evidence="9 10">NBRC 112889</strain>
    </source>
</reference>
<keyword evidence="4" id="KW-0816">Tricarboxylic acid cycle</keyword>
<dbReference type="InterPro" id="IPR044856">
    <property type="entry name" value="Malate_synth_C_sf"/>
</dbReference>
<evidence type="ECO:0000313" key="10">
    <source>
        <dbReference type="Proteomes" id="UP001404956"/>
    </source>
</evidence>
<sequence>MTTSGTDLHQTLQGLFAERRRTLLSSRPNDWAPGFDPRTAAIRQADWQVAPPPAELRARLVEQLVEPSDAAAIQAALAAGPDALIFDFDDTFSPTPENVRAGHANLRNVPRAGGPLPMTRPRPLYMEDENGQSASLQDLAAYVEAFADRETLYVYIPKLEFPAEAEFWNDLLTETERLGGRPPGSIRVCIQIETLPGAFYADELLYALRDRAFGLNAGRWDYVFSAIKWLGQDRRFCLPERGELNMGQPSMQAYEQNLARVCARRGAQAIGGTAALAPDPADPEPALAVVRADKEREASQGYVAAWAGLPGLIPTVRAVFQSAPPASPPAPRPEEEVAAELLAFPRAEQVPLSAVREAIAVTVMYFRAWLAGQGVIVRNNRVEDTATAELARAQLWQWVQHRIPLDDGEALTPERFEVLLAEQADGQEPAARLLRALVLPESCPPFFPATARSLHEVPLA</sequence>
<dbReference type="Gene3D" id="1.20.1220.12">
    <property type="entry name" value="Malate synthase, domain III"/>
    <property type="match status" value="1"/>
</dbReference>
<evidence type="ECO:0000259" key="8">
    <source>
        <dbReference type="Pfam" id="PF20659"/>
    </source>
</evidence>
<dbReference type="InterPro" id="IPR006252">
    <property type="entry name" value="Malate_synthA"/>
</dbReference>
<dbReference type="PANTHER" id="PTHR42902:SF1">
    <property type="entry name" value="MALATE SYNTHASE 1-RELATED"/>
    <property type="match status" value="1"/>
</dbReference>
<evidence type="ECO:0000256" key="3">
    <source>
        <dbReference type="ARBA" id="ARBA00022435"/>
    </source>
</evidence>
<name>A0ABP9XG38_9DEIO</name>
<dbReference type="Gene3D" id="3.20.20.360">
    <property type="entry name" value="Malate synthase, domain 3"/>
    <property type="match status" value="1"/>
</dbReference>
<dbReference type="EC" id="2.3.3.9" evidence="2"/>
<dbReference type="RefSeq" id="WP_345455550.1">
    <property type="nucleotide sequence ID" value="NZ_BAABRV010000006.1"/>
</dbReference>
<evidence type="ECO:0000256" key="1">
    <source>
        <dbReference type="ARBA" id="ARBA00006394"/>
    </source>
</evidence>
<organism evidence="9 10">
    <name type="scientific">Deinococcus aluminii</name>
    <dbReference type="NCBI Taxonomy" id="1656885"/>
    <lineage>
        <taxon>Bacteria</taxon>
        <taxon>Thermotogati</taxon>
        <taxon>Deinococcota</taxon>
        <taxon>Deinococci</taxon>
        <taxon>Deinococcales</taxon>
        <taxon>Deinococcaceae</taxon>
        <taxon>Deinococcus</taxon>
    </lineage>
</organism>
<keyword evidence="5" id="KW-0808">Transferase</keyword>